<dbReference type="Gene3D" id="1.10.4190.10">
    <property type="entry name" value="Urease accessory protein UreF"/>
    <property type="match status" value="1"/>
</dbReference>
<name>A0A7T7HLY6_9HYPH</name>
<gene>
    <name evidence="3" type="primary">ureF</name>
    <name evidence="4" type="ORF">JET14_05590</name>
</gene>
<dbReference type="EMBL" id="CP066786">
    <property type="protein sequence ID" value="QQM31644.1"/>
    <property type="molecule type" value="Genomic_DNA"/>
</dbReference>
<dbReference type="InterPro" id="IPR038277">
    <property type="entry name" value="UreF_sf"/>
</dbReference>
<organism evidence="4 5">
    <name type="scientific">Martelella lutilitoris</name>
    <dbReference type="NCBI Taxonomy" id="2583532"/>
    <lineage>
        <taxon>Bacteria</taxon>
        <taxon>Pseudomonadati</taxon>
        <taxon>Pseudomonadota</taxon>
        <taxon>Alphaproteobacteria</taxon>
        <taxon>Hyphomicrobiales</taxon>
        <taxon>Aurantimonadaceae</taxon>
        <taxon>Martelella</taxon>
    </lineage>
</organism>
<dbReference type="PIRSF" id="PIRSF009467">
    <property type="entry name" value="Ureas_acces_UreF"/>
    <property type="match status" value="1"/>
</dbReference>
<evidence type="ECO:0000313" key="4">
    <source>
        <dbReference type="EMBL" id="QQM31644.1"/>
    </source>
</evidence>
<dbReference type="InterPro" id="IPR002639">
    <property type="entry name" value="UreF"/>
</dbReference>
<dbReference type="Proteomes" id="UP000596083">
    <property type="component" value="Chromosome"/>
</dbReference>
<dbReference type="KEGG" id="mlut:JET14_05590"/>
<dbReference type="GO" id="GO:0016151">
    <property type="term" value="F:nickel cation binding"/>
    <property type="evidence" value="ECO:0007669"/>
    <property type="project" value="UniProtKB-UniRule"/>
</dbReference>
<comment type="similarity">
    <text evidence="3">Belongs to the UreF family.</text>
</comment>
<comment type="subcellular location">
    <subcellularLocation>
        <location evidence="3">Cytoplasm</location>
    </subcellularLocation>
</comment>
<dbReference type="Pfam" id="PF01730">
    <property type="entry name" value="UreF"/>
    <property type="match status" value="1"/>
</dbReference>
<comment type="subunit">
    <text evidence="3">UreD, UreF and UreG form a complex that acts as a GTP-hydrolysis-dependent molecular chaperone, activating the urease apoprotein by helping to assemble the nickel containing metallocenter of UreC. The UreE protein probably delivers the nickel.</text>
</comment>
<evidence type="ECO:0000256" key="2">
    <source>
        <dbReference type="ARBA" id="ARBA00023186"/>
    </source>
</evidence>
<keyword evidence="1 3" id="KW-0996">Nickel insertion</keyword>
<accession>A0A7T7HLY6</accession>
<proteinExistence type="inferred from homology"/>
<evidence type="ECO:0000313" key="5">
    <source>
        <dbReference type="Proteomes" id="UP000596083"/>
    </source>
</evidence>
<dbReference type="HAMAP" id="MF_01385">
    <property type="entry name" value="UreF"/>
    <property type="match status" value="1"/>
</dbReference>
<evidence type="ECO:0000256" key="1">
    <source>
        <dbReference type="ARBA" id="ARBA00022988"/>
    </source>
</evidence>
<evidence type="ECO:0000256" key="3">
    <source>
        <dbReference type="HAMAP-Rule" id="MF_01385"/>
    </source>
</evidence>
<keyword evidence="2 3" id="KW-0143">Chaperone</keyword>
<comment type="function">
    <text evidence="3">Required for maturation of urease via the functional incorporation of the urease nickel metallocenter.</text>
</comment>
<protein>
    <recommendedName>
        <fullName evidence="3">Urease accessory protein UreF</fullName>
    </recommendedName>
</protein>
<dbReference type="PANTHER" id="PTHR33620">
    <property type="entry name" value="UREASE ACCESSORY PROTEIN F"/>
    <property type="match status" value="1"/>
</dbReference>
<sequence>MAVTITITVITTTITTITVTEITTITAITTTTIEAANVSGASLLRLMSWLSPAFPLGGFAYSGGLERAAHDGLLRDAAGLKDWLSSGLAQGFLWNDAVLLCESHRAEGDSARIGETAALAAALAGSRERHQETLALGSAFVTAAAAWPAPVLAELPDEIALPVAFGAVAGAHGIGLEAACQGYLHAQIAQSVSAAIRLSLCGQVSGLEVLAGLEETILETAARAAVSGLDDLGGCTFRADVSALRHETQHSRLFRS</sequence>
<reference evidence="4 5" key="1">
    <citation type="submission" date="2020-12" db="EMBL/GenBank/DDBJ databases">
        <authorList>
            <person name="Zheng R.K."/>
            <person name="Sun C.M."/>
        </authorList>
    </citation>
    <scope>NUCLEOTIDE SEQUENCE [LARGE SCALE GENOMIC DNA]</scope>
    <source>
        <strain evidence="4 5">ZRK001</strain>
    </source>
</reference>
<keyword evidence="3" id="KW-0963">Cytoplasm</keyword>
<dbReference type="PANTHER" id="PTHR33620:SF1">
    <property type="entry name" value="UREASE ACCESSORY PROTEIN F"/>
    <property type="match status" value="1"/>
</dbReference>
<dbReference type="AlphaFoldDB" id="A0A7T7HLY6"/>
<dbReference type="GO" id="GO:0005737">
    <property type="term" value="C:cytoplasm"/>
    <property type="evidence" value="ECO:0007669"/>
    <property type="project" value="UniProtKB-SubCell"/>
</dbReference>